<dbReference type="EMBL" id="BMIN01000014">
    <property type="protein sequence ID" value="GGD20217.1"/>
    <property type="molecule type" value="Genomic_DNA"/>
</dbReference>
<sequence>MALFQRNNRDRSRGETYESNVLTNHTYIDELVDHYKERLLAETNLDHLTSLRESEKRLKLERLVNQFLSEEKVVLPREDKESLLSRLIDESVGFGPLEALLKDDDVTEILVNGPKEVFVEKNGQLQKVNVVFKDESHVRHIIDRVVAPLGRRIDESSPMVDARLPDGSRVNAVIEPISLGGTLISIRKFRRTPFTVEDLQENDTFTEDMSQFVQALVKAKQNVLISGGTGSGKTTLLNAFAKVIPHQERLITIEDSAELRLDRDNVVGMEARPPNVEGKGEISIRQLVKNSLRMRPDRIIVGEVRGHEAFDMLQAMNTGHEGSLTTVHANTPMDAINRVEGMVVMAGMDLPTHIIREYIVGAIDFIIQAERLSDGTRRIMNISEIHVKEGNKIEVSDIFKFQRTGVDHEGTILGNYTATGVVPNCLDHLRSLGLEFDQSFFKPKEEYADDHRSVYTI</sequence>
<dbReference type="InterPro" id="IPR001482">
    <property type="entry name" value="T2SS/T4SS_dom"/>
</dbReference>
<feature type="domain" description="Bacterial type II secretion system protein E" evidence="2">
    <location>
        <begin position="92"/>
        <end position="360"/>
    </location>
</feature>
<evidence type="ECO:0000256" key="1">
    <source>
        <dbReference type="ARBA" id="ARBA00006611"/>
    </source>
</evidence>
<dbReference type="CDD" id="cd01130">
    <property type="entry name" value="VirB11-like_ATPase"/>
    <property type="match status" value="1"/>
</dbReference>
<dbReference type="InterPro" id="IPR027417">
    <property type="entry name" value="P-loop_NTPase"/>
</dbReference>
<name>A0ABQ1Q9S9_9BACI</name>
<dbReference type="Gene3D" id="3.30.450.380">
    <property type="match status" value="1"/>
</dbReference>
<dbReference type="PANTHER" id="PTHR30486:SF15">
    <property type="entry name" value="TYPE II_IV SECRETION SYSTEM ATPASE"/>
    <property type="match status" value="1"/>
</dbReference>
<comment type="similarity">
    <text evidence="1">Belongs to the GSP E family.</text>
</comment>
<dbReference type="Gene3D" id="3.40.50.300">
    <property type="entry name" value="P-loop containing nucleotide triphosphate hydrolases"/>
    <property type="match status" value="1"/>
</dbReference>
<gene>
    <name evidence="3" type="ORF">GCM10011389_29830</name>
</gene>
<evidence type="ECO:0000313" key="3">
    <source>
        <dbReference type="EMBL" id="GGD20217.1"/>
    </source>
</evidence>
<protein>
    <submittedName>
        <fullName evidence="3">Type II secretion system protein E</fullName>
    </submittedName>
</protein>
<dbReference type="PANTHER" id="PTHR30486">
    <property type="entry name" value="TWITCHING MOTILITY PROTEIN PILT"/>
    <property type="match status" value="1"/>
</dbReference>
<dbReference type="RefSeq" id="WP_188655104.1">
    <property type="nucleotide sequence ID" value="NZ_BMIN01000014.1"/>
</dbReference>
<proteinExistence type="inferred from homology"/>
<reference evidence="4" key="1">
    <citation type="journal article" date="2019" name="Int. J. Syst. Evol. Microbiol.">
        <title>The Global Catalogue of Microorganisms (GCM) 10K type strain sequencing project: providing services to taxonomists for standard genome sequencing and annotation.</title>
        <authorList>
            <consortium name="The Broad Institute Genomics Platform"/>
            <consortium name="The Broad Institute Genome Sequencing Center for Infectious Disease"/>
            <person name="Wu L."/>
            <person name="Ma J."/>
        </authorList>
    </citation>
    <scope>NUCLEOTIDE SEQUENCE [LARGE SCALE GENOMIC DNA]</scope>
    <source>
        <strain evidence="4">CGMCC 1.15353</strain>
    </source>
</reference>
<dbReference type="InterPro" id="IPR050921">
    <property type="entry name" value="T4SS_GSP_E_ATPase"/>
</dbReference>
<organism evidence="3 4">
    <name type="scientific">Pontibacillus salipaludis</name>
    <dbReference type="NCBI Taxonomy" id="1697394"/>
    <lineage>
        <taxon>Bacteria</taxon>
        <taxon>Bacillati</taxon>
        <taxon>Bacillota</taxon>
        <taxon>Bacilli</taxon>
        <taxon>Bacillales</taxon>
        <taxon>Bacillaceae</taxon>
        <taxon>Pontibacillus</taxon>
    </lineage>
</organism>
<keyword evidence="4" id="KW-1185">Reference proteome</keyword>
<evidence type="ECO:0000259" key="2">
    <source>
        <dbReference type="Pfam" id="PF00437"/>
    </source>
</evidence>
<comment type="caution">
    <text evidence="3">The sequence shown here is derived from an EMBL/GenBank/DDBJ whole genome shotgun (WGS) entry which is preliminary data.</text>
</comment>
<dbReference type="Proteomes" id="UP000642571">
    <property type="component" value="Unassembled WGS sequence"/>
</dbReference>
<dbReference type="SUPFAM" id="SSF52540">
    <property type="entry name" value="P-loop containing nucleoside triphosphate hydrolases"/>
    <property type="match status" value="1"/>
</dbReference>
<evidence type="ECO:0000313" key="4">
    <source>
        <dbReference type="Proteomes" id="UP000642571"/>
    </source>
</evidence>
<accession>A0ABQ1Q9S9</accession>
<dbReference type="Pfam" id="PF00437">
    <property type="entry name" value="T2SSE"/>
    <property type="match status" value="1"/>
</dbReference>